<evidence type="ECO:0000313" key="2">
    <source>
        <dbReference type="EMBL" id="KAK7295185.1"/>
    </source>
</evidence>
<evidence type="ECO:0000313" key="3">
    <source>
        <dbReference type="Proteomes" id="UP001359559"/>
    </source>
</evidence>
<dbReference type="EMBL" id="JAYKXN010000004">
    <property type="protein sequence ID" value="KAK7295185.1"/>
    <property type="molecule type" value="Genomic_DNA"/>
</dbReference>
<keyword evidence="3" id="KW-1185">Reference proteome</keyword>
<feature type="region of interest" description="Disordered" evidence="1">
    <location>
        <begin position="97"/>
        <end position="117"/>
    </location>
</feature>
<accession>A0AAN9JA48</accession>
<protein>
    <submittedName>
        <fullName evidence="2">Uncharacterized protein</fullName>
    </submittedName>
</protein>
<evidence type="ECO:0000256" key="1">
    <source>
        <dbReference type="SAM" id="MobiDB-lite"/>
    </source>
</evidence>
<reference evidence="2 3" key="1">
    <citation type="submission" date="2024-01" db="EMBL/GenBank/DDBJ databases">
        <title>The genomes of 5 underutilized Papilionoideae crops provide insights into root nodulation and disease resistance.</title>
        <authorList>
            <person name="Yuan L."/>
        </authorList>
    </citation>
    <scope>NUCLEOTIDE SEQUENCE [LARGE SCALE GENOMIC DNA]</scope>
    <source>
        <strain evidence="2">LY-2023</strain>
        <tissue evidence="2">Leaf</tissue>
    </source>
</reference>
<organism evidence="2 3">
    <name type="scientific">Clitoria ternatea</name>
    <name type="common">Butterfly pea</name>
    <dbReference type="NCBI Taxonomy" id="43366"/>
    <lineage>
        <taxon>Eukaryota</taxon>
        <taxon>Viridiplantae</taxon>
        <taxon>Streptophyta</taxon>
        <taxon>Embryophyta</taxon>
        <taxon>Tracheophyta</taxon>
        <taxon>Spermatophyta</taxon>
        <taxon>Magnoliopsida</taxon>
        <taxon>eudicotyledons</taxon>
        <taxon>Gunneridae</taxon>
        <taxon>Pentapetalae</taxon>
        <taxon>rosids</taxon>
        <taxon>fabids</taxon>
        <taxon>Fabales</taxon>
        <taxon>Fabaceae</taxon>
        <taxon>Papilionoideae</taxon>
        <taxon>50 kb inversion clade</taxon>
        <taxon>NPAAA clade</taxon>
        <taxon>indigoferoid/millettioid clade</taxon>
        <taxon>Phaseoleae</taxon>
        <taxon>Clitoria</taxon>
    </lineage>
</organism>
<dbReference type="AlphaFoldDB" id="A0AAN9JA48"/>
<name>A0AAN9JA48_CLITE</name>
<dbReference type="Proteomes" id="UP001359559">
    <property type="component" value="Unassembled WGS sequence"/>
</dbReference>
<sequence length="204" mass="23257">MLGVKLEASFDVDLWVLENEWGRGVEIEAYLEPIIFSTLIMSQLGTRAACSLVICQTFMVPLFLHFNLFRDLIISYLGFLFSLPRKQPTTITPKIYGSSRGSPFPRRRKHPRGQPQTRSTILSFPLKVSVVSSTTTSLPSTTNYTDFVNLGTKLIGDDVVVVHMQTHSWNFRALDCKIKHMVRETVCDVVFLHNELFFVATQKR</sequence>
<comment type="caution">
    <text evidence="2">The sequence shown here is derived from an EMBL/GenBank/DDBJ whole genome shotgun (WGS) entry which is preliminary data.</text>
</comment>
<proteinExistence type="predicted"/>
<gene>
    <name evidence="2" type="ORF">RJT34_18090</name>
</gene>